<feature type="region of interest" description="Disordered" evidence="2">
    <location>
        <begin position="595"/>
        <end position="637"/>
    </location>
</feature>
<dbReference type="EMBL" id="CAJRGZ010000012">
    <property type="protein sequence ID" value="CAG5137646.1"/>
    <property type="molecule type" value="Genomic_DNA"/>
</dbReference>
<dbReference type="PANTHER" id="PTHR47654">
    <property type="entry name" value="ZN(II)2CYS6 TRANSCRIPTION FACTOR (EUROFUNG)-RELATED"/>
    <property type="match status" value="1"/>
</dbReference>
<dbReference type="GeneID" id="67012996"/>
<keyword evidence="1" id="KW-0539">Nucleus</keyword>
<sequence>MKYMNDTTFYLDNDDIGMDIFLDPYEDPDPDAAERLFNCYFETVHPSFPLVPQAFADQFRKYLTALRHNGAYQVPQKWRAQMNLLLAIGAKYSHLISAEWREDDRDHLIYMTRAAHLLGLKNTIMIVTAPDIELVQATGALAFYFLAIGHVSRAWIMIGIAIRLALALGLHLRNEDPGAEESKKELLVHTWWSLHSTECLVSAITGRPPAVAFEDCTVSLPRNLPGEQQESGDTSRQSARRRTGYNLPQTMRSGRMSEAGQRVPNQHRYLIDHINIRIISQKALLELYSPRTAAESWESVQRKISGLLDELEEWSKAALPGGCQTGQEKHKTSLEREKFLLKADYWSTKMVVTRPCLCRIERRIRDESNASAEFNKTIAKACVAAALEMTKLFPDEPDLDFVYSKGPWWTVVHLIMQSIAVLILEMAYGNKDMESSEPSMVVSIKKLIRWLRAMQHNDPVAARAHHVIRGVLKRCAPALQSQANELLTLYEERTPEPHTYQHYHYHHIPHNAQQTAQVPQGNFQLNPMDNSGTFNPQPLQDDALDNLPAYQGDFDQFYPQHELAASMAFGSPFFTNFDYGVPFVNMSDLWVQPGPSDAFDPNLPHGNPSQDSRDGGHGPNMGYAPQQQRFDYYPPRG</sequence>
<evidence type="ECO:0000256" key="2">
    <source>
        <dbReference type="SAM" id="MobiDB-lite"/>
    </source>
</evidence>
<dbReference type="Pfam" id="PF04082">
    <property type="entry name" value="Fungal_trans"/>
    <property type="match status" value="1"/>
</dbReference>
<reference evidence="4" key="1">
    <citation type="submission" date="2021-05" db="EMBL/GenBank/DDBJ databases">
        <authorList>
            <person name="Stam R."/>
        </authorList>
    </citation>
    <scope>NUCLEOTIDE SEQUENCE</scope>
    <source>
        <strain evidence="4">CS162</strain>
    </source>
</reference>
<dbReference type="SMART" id="SM00906">
    <property type="entry name" value="Fungal_trans"/>
    <property type="match status" value="1"/>
</dbReference>
<protein>
    <recommendedName>
        <fullName evidence="3">Xylanolytic transcriptional activator regulatory domain-containing protein</fullName>
    </recommendedName>
</protein>
<dbReference type="InterPro" id="IPR053230">
    <property type="entry name" value="Trans_reg_galc"/>
</dbReference>
<evidence type="ECO:0000259" key="3">
    <source>
        <dbReference type="SMART" id="SM00906"/>
    </source>
</evidence>
<name>A0A8J2MVN2_9PLEO</name>
<dbReference type="CDD" id="cd12148">
    <property type="entry name" value="fungal_TF_MHR"/>
    <property type="match status" value="1"/>
</dbReference>
<comment type="caution">
    <text evidence="4">The sequence shown here is derived from an EMBL/GenBank/DDBJ whole genome shotgun (WGS) entry which is preliminary data.</text>
</comment>
<keyword evidence="5" id="KW-1185">Reference proteome</keyword>
<feature type="region of interest" description="Disordered" evidence="2">
    <location>
        <begin position="222"/>
        <end position="244"/>
    </location>
</feature>
<dbReference type="GO" id="GO:0008270">
    <property type="term" value="F:zinc ion binding"/>
    <property type="evidence" value="ECO:0007669"/>
    <property type="project" value="InterPro"/>
</dbReference>
<evidence type="ECO:0000256" key="1">
    <source>
        <dbReference type="ARBA" id="ARBA00023242"/>
    </source>
</evidence>
<dbReference type="GO" id="GO:0006351">
    <property type="term" value="P:DNA-templated transcription"/>
    <property type="evidence" value="ECO:0007669"/>
    <property type="project" value="InterPro"/>
</dbReference>
<evidence type="ECO:0000313" key="5">
    <source>
        <dbReference type="Proteomes" id="UP000676310"/>
    </source>
</evidence>
<gene>
    <name evidence="4" type="ORF">ALTATR162_LOCUS164</name>
</gene>
<feature type="compositionally biased region" description="Polar residues" evidence="2">
    <location>
        <begin position="226"/>
        <end position="237"/>
    </location>
</feature>
<dbReference type="AlphaFoldDB" id="A0A8J2MVN2"/>
<dbReference type="InterPro" id="IPR007219">
    <property type="entry name" value="XnlR_reg_dom"/>
</dbReference>
<dbReference type="RefSeq" id="XP_043163692.1">
    <property type="nucleotide sequence ID" value="XM_043307757.1"/>
</dbReference>
<evidence type="ECO:0000313" key="4">
    <source>
        <dbReference type="EMBL" id="CAG5137646.1"/>
    </source>
</evidence>
<organism evidence="4 5">
    <name type="scientific">Alternaria atra</name>
    <dbReference type="NCBI Taxonomy" id="119953"/>
    <lineage>
        <taxon>Eukaryota</taxon>
        <taxon>Fungi</taxon>
        <taxon>Dikarya</taxon>
        <taxon>Ascomycota</taxon>
        <taxon>Pezizomycotina</taxon>
        <taxon>Dothideomycetes</taxon>
        <taxon>Pleosporomycetidae</taxon>
        <taxon>Pleosporales</taxon>
        <taxon>Pleosporineae</taxon>
        <taxon>Pleosporaceae</taxon>
        <taxon>Alternaria</taxon>
        <taxon>Alternaria sect. Ulocladioides</taxon>
    </lineage>
</organism>
<accession>A0A8J2MVN2</accession>
<dbReference type="OrthoDB" id="5296287at2759"/>
<dbReference type="GO" id="GO:0003677">
    <property type="term" value="F:DNA binding"/>
    <property type="evidence" value="ECO:0007669"/>
    <property type="project" value="InterPro"/>
</dbReference>
<dbReference type="PANTHER" id="PTHR47654:SF5">
    <property type="entry name" value="TRANSCRIPTION FACTOR DOMAIN-CONTAINING PROTEIN"/>
    <property type="match status" value="1"/>
</dbReference>
<dbReference type="Proteomes" id="UP000676310">
    <property type="component" value="Unassembled WGS sequence"/>
</dbReference>
<feature type="domain" description="Xylanolytic transcriptional activator regulatory" evidence="3">
    <location>
        <begin position="154"/>
        <end position="227"/>
    </location>
</feature>
<proteinExistence type="predicted"/>